<dbReference type="InterPro" id="IPR011701">
    <property type="entry name" value="MFS"/>
</dbReference>
<keyword evidence="4 7" id="KW-0812">Transmembrane</keyword>
<feature type="transmembrane region" description="Helical" evidence="7">
    <location>
        <begin position="247"/>
        <end position="269"/>
    </location>
</feature>
<dbReference type="InterPro" id="IPR036259">
    <property type="entry name" value="MFS_trans_sf"/>
</dbReference>
<dbReference type="EMBL" id="VXLC01000018">
    <property type="protein sequence ID" value="KAA8884768.1"/>
    <property type="molecule type" value="Genomic_DNA"/>
</dbReference>
<evidence type="ECO:0000256" key="3">
    <source>
        <dbReference type="ARBA" id="ARBA00022475"/>
    </source>
</evidence>
<evidence type="ECO:0000256" key="5">
    <source>
        <dbReference type="ARBA" id="ARBA00022989"/>
    </source>
</evidence>
<dbReference type="GO" id="GO:0022857">
    <property type="term" value="F:transmembrane transporter activity"/>
    <property type="evidence" value="ECO:0007669"/>
    <property type="project" value="InterPro"/>
</dbReference>
<gene>
    <name evidence="8" type="ORF">F3087_32910</name>
</gene>
<keyword evidence="6 7" id="KW-0472">Membrane</keyword>
<feature type="transmembrane region" description="Helical" evidence="7">
    <location>
        <begin position="276"/>
        <end position="293"/>
    </location>
</feature>
<feature type="transmembrane region" description="Helical" evidence="7">
    <location>
        <begin position="161"/>
        <end position="184"/>
    </location>
</feature>
<evidence type="ECO:0000256" key="6">
    <source>
        <dbReference type="ARBA" id="ARBA00023136"/>
    </source>
</evidence>
<feature type="transmembrane region" description="Helical" evidence="7">
    <location>
        <begin position="340"/>
        <end position="358"/>
    </location>
</feature>
<evidence type="ECO:0000313" key="9">
    <source>
        <dbReference type="Proteomes" id="UP000323876"/>
    </source>
</evidence>
<evidence type="ECO:0000256" key="7">
    <source>
        <dbReference type="SAM" id="Phobius"/>
    </source>
</evidence>
<organism evidence="8 9">
    <name type="scientific">Nocardia colli</name>
    <dbReference type="NCBI Taxonomy" id="2545717"/>
    <lineage>
        <taxon>Bacteria</taxon>
        <taxon>Bacillati</taxon>
        <taxon>Actinomycetota</taxon>
        <taxon>Actinomycetes</taxon>
        <taxon>Mycobacteriales</taxon>
        <taxon>Nocardiaceae</taxon>
        <taxon>Nocardia</taxon>
    </lineage>
</organism>
<reference evidence="8 9" key="1">
    <citation type="submission" date="2019-09" db="EMBL/GenBank/DDBJ databases">
        <authorList>
            <person name="Wang X."/>
        </authorList>
    </citation>
    <scope>NUCLEOTIDE SEQUENCE [LARGE SCALE GENOMIC DNA]</scope>
    <source>
        <strain evidence="8 9">CICC 11023</strain>
    </source>
</reference>
<dbReference type="Proteomes" id="UP000323876">
    <property type="component" value="Unassembled WGS sequence"/>
</dbReference>
<dbReference type="PANTHER" id="PTHR23517:SF2">
    <property type="entry name" value="MULTIDRUG RESISTANCE PROTEIN MDTH"/>
    <property type="match status" value="1"/>
</dbReference>
<evidence type="ECO:0000256" key="1">
    <source>
        <dbReference type="ARBA" id="ARBA00004651"/>
    </source>
</evidence>
<sequence length="389" mass="39557">MRVLPVSDAGPRAFRLLWAGILLNRLGMPTPPFVVLYASVTHLGSVGIVAVVAASGVGQTVASLAGGVLADRYGPRKTIVYSQAVGILACAVLPGVRGVVAVTALVLLSTACASVPRPAANAMVPTLVAADAQITGYGRLYWSRNIGSSLSPLVAGPLVQFWPPGVFVLGAVTSALFAVLAAGLPEAPGTAKSAGAGVIRGIRAPYTDPFVAWFLVATLVLSCLYMQKQGALPLDMTAQGLTPTELGLVLSLSGVLVVVLQPVITPAVARMPFGPAAAASAALIALGLGATVFADNPGWYAVTVAVWTVGEIMQVPLAADFMAARSPEGEIGAYQGAYGFMWNLGLAAGAPVGQLLFATAGRTVLWAGVAAVGLAVAVLHLVVFRRSGR</sequence>
<evidence type="ECO:0000256" key="2">
    <source>
        <dbReference type="ARBA" id="ARBA00022448"/>
    </source>
</evidence>
<evidence type="ECO:0000313" key="8">
    <source>
        <dbReference type="EMBL" id="KAA8884768.1"/>
    </source>
</evidence>
<dbReference type="AlphaFoldDB" id="A0A5N0E5S1"/>
<dbReference type="SUPFAM" id="SSF103473">
    <property type="entry name" value="MFS general substrate transporter"/>
    <property type="match status" value="1"/>
</dbReference>
<dbReference type="RefSeq" id="WP_150405987.1">
    <property type="nucleotide sequence ID" value="NZ_VXLC01000018.1"/>
</dbReference>
<dbReference type="InterPro" id="IPR050171">
    <property type="entry name" value="MFS_Transporters"/>
</dbReference>
<dbReference type="GO" id="GO:0005886">
    <property type="term" value="C:plasma membrane"/>
    <property type="evidence" value="ECO:0007669"/>
    <property type="project" value="UniProtKB-SubCell"/>
</dbReference>
<keyword evidence="2" id="KW-0813">Transport</keyword>
<proteinExistence type="predicted"/>
<accession>A0A5N0E5S1</accession>
<feature type="transmembrane region" description="Helical" evidence="7">
    <location>
        <begin position="299"/>
        <end position="319"/>
    </location>
</feature>
<feature type="transmembrane region" description="Helical" evidence="7">
    <location>
        <begin position="364"/>
        <end position="384"/>
    </location>
</feature>
<dbReference type="PANTHER" id="PTHR23517">
    <property type="entry name" value="RESISTANCE PROTEIN MDTM, PUTATIVE-RELATED-RELATED"/>
    <property type="match status" value="1"/>
</dbReference>
<dbReference type="OrthoDB" id="5379144at2"/>
<feature type="transmembrane region" description="Helical" evidence="7">
    <location>
        <begin position="79"/>
        <end position="108"/>
    </location>
</feature>
<dbReference type="Gene3D" id="1.20.1250.20">
    <property type="entry name" value="MFS general substrate transporter like domains"/>
    <property type="match status" value="1"/>
</dbReference>
<comment type="caution">
    <text evidence="8">The sequence shown here is derived from an EMBL/GenBank/DDBJ whole genome shotgun (WGS) entry which is preliminary data.</text>
</comment>
<keyword evidence="9" id="KW-1185">Reference proteome</keyword>
<comment type="subcellular location">
    <subcellularLocation>
        <location evidence="1">Cell membrane</location>
        <topology evidence="1">Multi-pass membrane protein</topology>
    </subcellularLocation>
</comment>
<protein>
    <submittedName>
        <fullName evidence="8">MFS transporter</fullName>
    </submittedName>
</protein>
<keyword evidence="5 7" id="KW-1133">Transmembrane helix</keyword>
<feature type="transmembrane region" description="Helical" evidence="7">
    <location>
        <begin position="210"/>
        <end position="227"/>
    </location>
</feature>
<dbReference type="Pfam" id="PF07690">
    <property type="entry name" value="MFS_1"/>
    <property type="match status" value="1"/>
</dbReference>
<name>A0A5N0E5S1_9NOCA</name>
<evidence type="ECO:0000256" key="4">
    <source>
        <dbReference type="ARBA" id="ARBA00022692"/>
    </source>
</evidence>
<keyword evidence="3" id="KW-1003">Cell membrane</keyword>